<dbReference type="Proteomes" id="UP001212411">
    <property type="component" value="Chromosome 3"/>
</dbReference>
<keyword evidence="3 6" id="KW-1133">Transmembrane helix</keyword>
<feature type="transmembrane region" description="Helical" evidence="6">
    <location>
        <begin position="442"/>
        <end position="467"/>
    </location>
</feature>
<dbReference type="GO" id="GO:0007189">
    <property type="term" value="P:adenylate cyclase-activating G protein-coupled receptor signaling pathway"/>
    <property type="evidence" value="ECO:0007669"/>
    <property type="project" value="TreeGrafter"/>
</dbReference>
<proteinExistence type="predicted"/>
<feature type="compositionally biased region" description="Pro residues" evidence="5">
    <location>
        <begin position="307"/>
        <end position="317"/>
    </location>
</feature>
<protein>
    <submittedName>
        <fullName evidence="8">G-protein coupled receptor Git3</fullName>
    </submittedName>
</protein>
<dbReference type="PANTHER" id="PTHR23112:SF37">
    <property type="entry name" value="G PROTEIN-COUPLED RECEPTOR GPR1"/>
    <property type="match status" value="1"/>
</dbReference>
<feature type="domain" description="Glucose receptor Git3-like N-terminal" evidence="7">
    <location>
        <begin position="43"/>
        <end position="239"/>
    </location>
</feature>
<feature type="transmembrane region" description="Helical" evidence="6">
    <location>
        <begin position="85"/>
        <end position="104"/>
    </location>
</feature>
<feature type="transmembrane region" description="Helical" evidence="6">
    <location>
        <begin position="205"/>
        <end position="231"/>
    </location>
</feature>
<dbReference type="GO" id="GO:0004930">
    <property type="term" value="F:G protein-coupled receptor activity"/>
    <property type="evidence" value="ECO:0007669"/>
    <property type="project" value="TreeGrafter"/>
</dbReference>
<evidence type="ECO:0000256" key="1">
    <source>
        <dbReference type="ARBA" id="ARBA00004141"/>
    </source>
</evidence>
<sequence length="501" mass="58325">MPFTFPTDVSNSTDIVVNQRRSHRTHQADSSASILLTPRELVSLRYLVIITSSISLVFCFATVFLRLFRRWYQRKAITFRDQIHITLFVVLFFRSIIQFVHPAFTVHRPYYWDPASRCFTLGFFLLVMIRMSDYWILINVIHNAFLVLNPVSIDVDRGGIYRFRHTVYVLSIVFPLTVGALAFINEKNTFVNFQTRCFLPFRPVRFYWALSWGFDYLLTAIIFTLHMCMFISIRRKIKQFQNTSRDNPDIFCTDDLETGPRSPSQVVLPPYLENLSSSSSSSSSSSPHSQRIPNRINDTFDYAHNPSPSPNPQPPALPSDAHQHSYLSPNMYNHPNPSLSNAFENSENRQTFELTSELQNEFDQVLENSQHNDDTVNSAMAYYEKDLRGNPLIKQRKRVLRQSKFLFAYPAVFFIMWFLPQLRYVVTLANSKNECGGYCKGFAYVAIFCDNFVAIFLTLCDLVFACYQGTTNFFKKKKYILVVDFLKKPFNRMHYAVHEKA</sequence>
<dbReference type="PANTHER" id="PTHR23112">
    <property type="entry name" value="G PROTEIN-COUPLED RECEPTOR 157-RELATED"/>
    <property type="match status" value="1"/>
</dbReference>
<organism evidence="8 9">
    <name type="scientific">Schizosaccharomyces osmophilus</name>
    <dbReference type="NCBI Taxonomy" id="2545709"/>
    <lineage>
        <taxon>Eukaryota</taxon>
        <taxon>Fungi</taxon>
        <taxon>Dikarya</taxon>
        <taxon>Ascomycota</taxon>
        <taxon>Taphrinomycotina</taxon>
        <taxon>Schizosaccharomycetes</taxon>
        <taxon>Schizosaccharomycetales</taxon>
        <taxon>Schizosaccharomycetaceae</taxon>
        <taxon>Schizosaccharomyces</taxon>
    </lineage>
</organism>
<dbReference type="KEGG" id="som:SOMG_04803"/>
<keyword evidence="2 6" id="KW-0812">Transmembrane</keyword>
<feature type="transmembrane region" description="Helical" evidence="6">
    <location>
        <begin position="167"/>
        <end position="185"/>
    </location>
</feature>
<feature type="compositionally biased region" description="Polar residues" evidence="5">
    <location>
        <begin position="325"/>
        <end position="347"/>
    </location>
</feature>
<evidence type="ECO:0000256" key="5">
    <source>
        <dbReference type="SAM" id="MobiDB-lite"/>
    </source>
</evidence>
<feature type="transmembrane region" description="Helical" evidence="6">
    <location>
        <begin position="405"/>
        <end position="422"/>
    </location>
</feature>
<evidence type="ECO:0000313" key="8">
    <source>
        <dbReference type="EMBL" id="WBW74948.1"/>
    </source>
</evidence>
<evidence type="ECO:0000256" key="6">
    <source>
        <dbReference type="SAM" id="Phobius"/>
    </source>
</evidence>
<keyword evidence="9" id="KW-1185">Reference proteome</keyword>
<dbReference type="EMBL" id="CP115613">
    <property type="protein sequence ID" value="WBW74948.1"/>
    <property type="molecule type" value="Genomic_DNA"/>
</dbReference>
<gene>
    <name evidence="8" type="primary">git3</name>
    <name evidence="8" type="ORF">SOMG_04803</name>
</gene>
<name>A0AAE9WIJ8_9SCHI</name>
<evidence type="ECO:0000313" key="9">
    <source>
        <dbReference type="Proteomes" id="UP001212411"/>
    </source>
</evidence>
<feature type="transmembrane region" description="Helical" evidence="6">
    <location>
        <begin position="44"/>
        <end position="65"/>
    </location>
</feature>
<dbReference type="GeneID" id="80878269"/>
<evidence type="ECO:0000256" key="2">
    <source>
        <dbReference type="ARBA" id="ARBA00022692"/>
    </source>
</evidence>
<feature type="region of interest" description="Disordered" evidence="5">
    <location>
        <begin position="274"/>
        <end position="347"/>
    </location>
</feature>
<dbReference type="Pfam" id="PF11710">
    <property type="entry name" value="Git3"/>
    <property type="match status" value="1"/>
</dbReference>
<evidence type="ECO:0000259" key="7">
    <source>
        <dbReference type="Pfam" id="PF11710"/>
    </source>
</evidence>
<feature type="compositionally biased region" description="Low complexity" evidence="5">
    <location>
        <begin position="276"/>
        <end position="286"/>
    </location>
</feature>
<evidence type="ECO:0000256" key="3">
    <source>
        <dbReference type="ARBA" id="ARBA00022989"/>
    </source>
</evidence>
<dbReference type="RefSeq" id="XP_056039191.1">
    <property type="nucleotide sequence ID" value="XM_056183580.1"/>
</dbReference>
<comment type="subcellular location">
    <subcellularLocation>
        <location evidence="1">Membrane</location>
        <topology evidence="1">Multi-pass membrane protein</topology>
    </subcellularLocation>
</comment>
<accession>A0AAE9WIJ8</accession>
<keyword evidence="8" id="KW-0675">Receptor</keyword>
<dbReference type="AlphaFoldDB" id="A0AAE9WIJ8"/>
<reference evidence="8 9" key="1">
    <citation type="journal article" date="2023" name="G3 (Bethesda)">
        <title>A high-quality reference genome for the fission yeast Schizosaccharomyces osmophilus.</title>
        <authorList>
            <person name="Jia G.S."/>
            <person name="Zhang W.C."/>
            <person name="Liang Y."/>
            <person name="Liu X.H."/>
            <person name="Rhind N."/>
            <person name="Pidoux A."/>
            <person name="Brysch-Herzberg M."/>
            <person name="Du L.L."/>
        </authorList>
    </citation>
    <scope>NUCLEOTIDE SEQUENCE [LARGE SCALE GENOMIC DNA]</scope>
    <source>
        <strain evidence="8 9">CBS 15793</strain>
    </source>
</reference>
<dbReference type="InterPro" id="IPR023041">
    <property type="entry name" value="Glucose_rcpt_Git3-like_N"/>
</dbReference>
<keyword evidence="4 6" id="KW-0472">Membrane</keyword>
<evidence type="ECO:0000256" key="4">
    <source>
        <dbReference type="ARBA" id="ARBA00023136"/>
    </source>
</evidence>
<dbReference type="GO" id="GO:0005886">
    <property type="term" value="C:plasma membrane"/>
    <property type="evidence" value="ECO:0007669"/>
    <property type="project" value="TreeGrafter"/>
</dbReference>